<reference evidence="1" key="1">
    <citation type="submission" date="2022-12" db="EMBL/GenBank/DDBJ databases">
        <title>Paraconexibacter alkalitolerans sp. nov. and Baekduia alba sp. nov., isolated from soil and emended description of the genera Paraconexibacter (Chun et al., 2020) and Baekduia (An et al., 2020).</title>
        <authorList>
            <person name="Vieira S."/>
            <person name="Huber K.J."/>
            <person name="Geppert A."/>
            <person name="Wolf J."/>
            <person name="Neumann-Schaal M."/>
            <person name="Muesken M."/>
            <person name="Overmann J."/>
        </authorList>
    </citation>
    <scope>NUCLEOTIDE SEQUENCE</scope>
    <source>
        <strain evidence="1">AEG42_29</strain>
    </source>
</reference>
<dbReference type="AlphaFoldDB" id="A0AAU7AQI0"/>
<accession>A0AAU7AQI0</accession>
<gene>
    <name evidence="1" type="ORF">DSM112329_00694</name>
</gene>
<sequence length="213" mass="22734">MPLPVSIGTAMPFPDWREPARLLAVSYGPPTPEQVALAAHAGVDLPDDTPHDVAAALLLDALAPTLTLNPALPPTAGQLEYLHDLGHQWRLAPWRATRRVASALIGVLVSRGRVGSLELLRPAYGDLVGVARRGGGPHRDEDDDIPFLADPRPRPLPASLVISSVSETGRVNFRGGSGLAAWPEHVTMLARASDVWETRPQSLGQPSLFDRGA</sequence>
<dbReference type="EMBL" id="CP114014">
    <property type="protein sequence ID" value="XAY03871.1"/>
    <property type="molecule type" value="Genomic_DNA"/>
</dbReference>
<evidence type="ECO:0000313" key="1">
    <source>
        <dbReference type="EMBL" id="XAY03871.1"/>
    </source>
</evidence>
<protein>
    <submittedName>
        <fullName evidence="1">Uncharacterized protein</fullName>
    </submittedName>
</protein>
<name>A0AAU7AQI0_9ACTN</name>
<proteinExistence type="predicted"/>
<organism evidence="1">
    <name type="scientific">Paraconexibacter sp. AEG42_29</name>
    <dbReference type="NCBI Taxonomy" id="2997339"/>
    <lineage>
        <taxon>Bacteria</taxon>
        <taxon>Bacillati</taxon>
        <taxon>Actinomycetota</taxon>
        <taxon>Thermoleophilia</taxon>
        <taxon>Solirubrobacterales</taxon>
        <taxon>Paraconexibacteraceae</taxon>
        <taxon>Paraconexibacter</taxon>
    </lineage>
</organism>
<dbReference type="KEGG" id="parq:DSM112329_00694"/>